<dbReference type="EMBL" id="CADCVK010000195">
    <property type="protein sequence ID" value="CAA9476659.1"/>
    <property type="molecule type" value="Genomic_DNA"/>
</dbReference>
<dbReference type="AlphaFoldDB" id="A0A6J4RMW5"/>
<protein>
    <recommendedName>
        <fullName evidence="1">Endonuclease/exonuclease/phosphatase domain-containing protein</fullName>
    </recommendedName>
</protein>
<dbReference type="Gene3D" id="3.60.10.10">
    <property type="entry name" value="Endonuclease/exonuclease/phosphatase"/>
    <property type="match status" value="1"/>
</dbReference>
<sequence length="58" mass="6190">MGPGYTIGAEYPTRRIDYVFVTPDMAVRGASVPRTLASDHLPVVADLSVPTAKAQESN</sequence>
<evidence type="ECO:0000259" key="1">
    <source>
        <dbReference type="Pfam" id="PF03372"/>
    </source>
</evidence>
<dbReference type="GO" id="GO:0003824">
    <property type="term" value="F:catalytic activity"/>
    <property type="evidence" value="ECO:0007669"/>
    <property type="project" value="InterPro"/>
</dbReference>
<proteinExistence type="predicted"/>
<dbReference type="Pfam" id="PF03372">
    <property type="entry name" value="Exo_endo_phos"/>
    <property type="match status" value="1"/>
</dbReference>
<gene>
    <name evidence="2" type="ORF">AVDCRST_MAG12-1222</name>
</gene>
<organism evidence="2">
    <name type="scientific">uncultured Rubrobacteraceae bacterium</name>
    <dbReference type="NCBI Taxonomy" id="349277"/>
    <lineage>
        <taxon>Bacteria</taxon>
        <taxon>Bacillati</taxon>
        <taxon>Actinomycetota</taxon>
        <taxon>Rubrobacteria</taxon>
        <taxon>Rubrobacterales</taxon>
        <taxon>Rubrobacteraceae</taxon>
        <taxon>environmental samples</taxon>
    </lineage>
</organism>
<dbReference type="SUPFAM" id="SSF56219">
    <property type="entry name" value="DNase I-like"/>
    <property type="match status" value="1"/>
</dbReference>
<name>A0A6J4RMW5_9ACTN</name>
<accession>A0A6J4RMW5</accession>
<reference evidence="2" key="1">
    <citation type="submission" date="2020-02" db="EMBL/GenBank/DDBJ databases">
        <authorList>
            <person name="Meier V. D."/>
        </authorList>
    </citation>
    <scope>NUCLEOTIDE SEQUENCE</scope>
    <source>
        <strain evidence="2">AVDCRST_MAG12</strain>
    </source>
</reference>
<evidence type="ECO:0000313" key="2">
    <source>
        <dbReference type="EMBL" id="CAA9476659.1"/>
    </source>
</evidence>
<feature type="domain" description="Endonuclease/exonuclease/phosphatase" evidence="1">
    <location>
        <begin position="4"/>
        <end position="40"/>
    </location>
</feature>
<dbReference type="InterPro" id="IPR036691">
    <property type="entry name" value="Endo/exonu/phosph_ase_sf"/>
</dbReference>
<dbReference type="InterPro" id="IPR005135">
    <property type="entry name" value="Endo/exonuclease/phosphatase"/>
</dbReference>